<organism evidence="1">
    <name type="scientific">Photinus pyralis</name>
    <name type="common">Common eastern firefly</name>
    <name type="synonym">Lampyris pyralis</name>
    <dbReference type="NCBI Taxonomy" id="7054"/>
    <lineage>
        <taxon>Eukaryota</taxon>
        <taxon>Metazoa</taxon>
        <taxon>Ecdysozoa</taxon>
        <taxon>Arthropoda</taxon>
        <taxon>Hexapoda</taxon>
        <taxon>Insecta</taxon>
        <taxon>Pterygota</taxon>
        <taxon>Neoptera</taxon>
        <taxon>Endopterygota</taxon>
        <taxon>Coleoptera</taxon>
        <taxon>Polyphaga</taxon>
        <taxon>Elateriformia</taxon>
        <taxon>Elateroidea</taxon>
        <taxon>Lampyridae</taxon>
        <taxon>Lampyrinae</taxon>
        <taxon>Photinus</taxon>
    </lineage>
</organism>
<evidence type="ECO:0000313" key="1">
    <source>
        <dbReference type="EMBL" id="JAV67212.1"/>
    </source>
</evidence>
<accession>A0A1Y1L0L8</accession>
<dbReference type="EMBL" id="GEZM01068086">
    <property type="protein sequence ID" value="JAV67212.1"/>
    <property type="molecule type" value="Transcribed_RNA"/>
</dbReference>
<dbReference type="EMBL" id="GEZM01068082">
    <property type="protein sequence ID" value="JAV67219.1"/>
    <property type="molecule type" value="Transcribed_RNA"/>
</dbReference>
<protein>
    <submittedName>
        <fullName evidence="1">Uncharacterized protein</fullName>
    </submittedName>
</protein>
<sequence>MVVLCWLKQPTLWKNVVSNRVREIAELTNLENWRHLPSEMNPADLPSRGCNVGQLIQSQWWKGPDWLRCSIDQWPKSNIEHVPEVDSKRNQQTITNIFIALENRVPYETGTKYFTSFVRSKRMIAMFFRFTYNARKKNINNRIKGPLSIAELRNAEEILYRYIQKTSHTRDHIKNLDIIEENDLLYVETRVLNNPNLNTVNRVLSCLAWR</sequence>
<reference evidence="1" key="1">
    <citation type="journal article" date="2016" name="Sci. Rep.">
        <title>Molecular characterization of firefly nuptial gifts: a multi-omics approach sheds light on postcopulatory sexual selection.</title>
        <authorList>
            <person name="Al-Wathiqui N."/>
            <person name="Fallon T.R."/>
            <person name="South A."/>
            <person name="Weng J.K."/>
            <person name="Lewis S.M."/>
        </authorList>
    </citation>
    <scope>NUCLEOTIDE SEQUENCE</scope>
</reference>
<proteinExistence type="predicted"/>
<name>A0A1Y1L0L8_PHOPY</name>
<dbReference type="AlphaFoldDB" id="A0A1Y1L0L8"/>
<dbReference type="EMBL" id="GEZM01068083">
    <property type="protein sequence ID" value="JAV67217.1"/>
    <property type="molecule type" value="Transcribed_RNA"/>
</dbReference>
<dbReference type="EMBL" id="GEZM01068085">
    <property type="protein sequence ID" value="JAV67215.1"/>
    <property type="molecule type" value="Transcribed_RNA"/>
</dbReference>
<dbReference type="PANTHER" id="PTHR47331">
    <property type="entry name" value="PHD-TYPE DOMAIN-CONTAINING PROTEIN"/>
    <property type="match status" value="1"/>
</dbReference>